<dbReference type="NCBIfam" id="NF004231">
    <property type="entry name" value="PRK05679.1"/>
    <property type="match status" value="1"/>
</dbReference>
<keyword evidence="3" id="KW-0288">FMN</keyword>
<reference evidence="7" key="1">
    <citation type="submission" date="2018-05" db="EMBL/GenBank/DDBJ databases">
        <authorList>
            <person name="Lanie J.A."/>
            <person name="Ng W.-L."/>
            <person name="Kazmierczak K.M."/>
            <person name="Andrzejewski T.M."/>
            <person name="Davidsen T.M."/>
            <person name="Wayne K.J."/>
            <person name="Tettelin H."/>
            <person name="Glass J.I."/>
            <person name="Rusch D."/>
            <person name="Podicherti R."/>
            <person name="Tsui H.-C.T."/>
            <person name="Winkler M.E."/>
        </authorList>
    </citation>
    <scope>NUCLEOTIDE SEQUENCE</scope>
</reference>
<dbReference type="EMBL" id="UINC01020887">
    <property type="protein sequence ID" value="SVA87268.1"/>
    <property type="molecule type" value="Genomic_DNA"/>
</dbReference>
<dbReference type="Gene3D" id="2.30.110.10">
    <property type="entry name" value="Electron Transport, Fmn-binding Protein, Chain A"/>
    <property type="match status" value="1"/>
</dbReference>
<keyword evidence="4" id="KW-0560">Oxidoreductase</keyword>
<organism evidence="7">
    <name type="scientific">marine metagenome</name>
    <dbReference type="NCBI Taxonomy" id="408172"/>
    <lineage>
        <taxon>unclassified sequences</taxon>
        <taxon>metagenomes</taxon>
        <taxon>ecological metagenomes</taxon>
    </lineage>
</organism>
<dbReference type="InterPro" id="IPR000659">
    <property type="entry name" value="Pyridox_Oxase"/>
</dbReference>
<dbReference type="NCBIfam" id="TIGR00558">
    <property type="entry name" value="pdxH"/>
    <property type="match status" value="1"/>
</dbReference>
<dbReference type="GO" id="GO:0008615">
    <property type="term" value="P:pyridoxine biosynthetic process"/>
    <property type="evidence" value="ECO:0007669"/>
    <property type="project" value="InterPro"/>
</dbReference>
<dbReference type="GO" id="GO:0004733">
    <property type="term" value="F:pyridoxamine phosphate oxidase activity"/>
    <property type="evidence" value="ECO:0007669"/>
    <property type="project" value="InterPro"/>
</dbReference>
<dbReference type="PANTHER" id="PTHR10851:SF0">
    <property type="entry name" value="PYRIDOXINE-5'-PHOSPHATE OXIDASE"/>
    <property type="match status" value="1"/>
</dbReference>
<evidence type="ECO:0000256" key="3">
    <source>
        <dbReference type="ARBA" id="ARBA00022643"/>
    </source>
</evidence>
<dbReference type="GO" id="GO:0010181">
    <property type="term" value="F:FMN binding"/>
    <property type="evidence" value="ECO:0007669"/>
    <property type="project" value="InterPro"/>
</dbReference>
<dbReference type="InterPro" id="IPR011576">
    <property type="entry name" value="Pyridox_Oxase_N"/>
</dbReference>
<accession>A0A381ZD91</accession>
<evidence type="ECO:0000256" key="4">
    <source>
        <dbReference type="ARBA" id="ARBA00023002"/>
    </source>
</evidence>
<feature type="domain" description="Pyridoxine 5'-phosphate oxidase dimerisation C-terminal" evidence="6">
    <location>
        <begin position="158"/>
        <end position="201"/>
    </location>
</feature>
<dbReference type="SUPFAM" id="SSF50475">
    <property type="entry name" value="FMN-binding split barrel"/>
    <property type="match status" value="1"/>
</dbReference>
<dbReference type="AlphaFoldDB" id="A0A381ZD91"/>
<dbReference type="Pfam" id="PF10590">
    <property type="entry name" value="PNP_phzG_C"/>
    <property type="match status" value="1"/>
</dbReference>
<dbReference type="InterPro" id="IPR019576">
    <property type="entry name" value="Pyridoxamine_oxidase_dimer_C"/>
</dbReference>
<evidence type="ECO:0008006" key="8">
    <source>
        <dbReference type="Google" id="ProtNLM"/>
    </source>
</evidence>
<comment type="cofactor">
    <cofactor evidence="1">
        <name>FMN</name>
        <dbReference type="ChEBI" id="CHEBI:58210"/>
    </cofactor>
</comment>
<evidence type="ECO:0000259" key="5">
    <source>
        <dbReference type="Pfam" id="PF01243"/>
    </source>
</evidence>
<evidence type="ECO:0000256" key="2">
    <source>
        <dbReference type="ARBA" id="ARBA00022630"/>
    </source>
</evidence>
<dbReference type="PANTHER" id="PTHR10851">
    <property type="entry name" value="PYRIDOXINE-5-PHOSPHATE OXIDASE"/>
    <property type="match status" value="1"/>
</dbReference>
<name>A0A381ZD91_9ZZZZ</name>
<keyword evidence="2" id="KW-0285">Flavoprotein</keyword>
<proteinExistence type="predicted"/>
<dbReference type="InterPro" id="IPR012349">
    <property type="entry name" value="Split_barrel_FMN-bd"/>
</dbReference>
<gene>
    <name evidence="7" type="ORF">METZ01_LOCUS140122</name>
</gene>
<evidence type="ECO:0000259" key="6">
    <source>
        <dbReference type="Pfam" id="PF10590"/>
    </source>
</evidence>
<feature type="domain" description="Pyridoxamine 5'-phosphate oxidase N-terminal" evidence="5">
    <location>
        <begin position="29"/>
        <end position="137"/>
    </location>
</feature>
<dbReference type="Pfam" id="PF01243">
    <property type="entry name" value="PNPOx_N"/>
    <property type="match status" value="1"/>
</dbReference>
<evidence type="ECO:0000313" key="7">
    <source>
        <dbReference type="EMBL" id="SVA87268.1"/>
    </source>
</evidence>
<sequence length="201" mass="23607">MYQDVSQQKDWLSAWKIFYEPEKSLEKDDPNAASLSSVDSEGMPNNRIVLLKDVNQDGFLFYTNYQSQKGKELFANGKGAITWWSRTQHKSVRAQGLISKIDEKISDDYFASRSREAQISALISKQSEILNSREQLENEWNDFKEKHEGQDIKRPDYWGGICLKPSRVEFWQSVDNYSNRLHDRIVFRLEGSNWVKERLYP</sequence>
<protein>
    <recommendedName>
        <fullName evidence="8">Pyridoxal 5'-phosphate synthase</fullName>
    </recommendedName>
</protein>
<dbReference type="PIRSF" id="PIRSF000190">
    <property type="entry name" value="Pyd_amn-ph_oxd"/>
    <property type="match status" value="1"/>
</dbReference>
<evidence type="ECO:0000256" key="1">
    <source>
        <dbReference type="ARBA" id="ARBA00001917"/>
    </source>
</evidence>